<evidence type="ECO:0000313" key="2">
    <source>
        <dbReference type="EMBL" id="VFK33026.1"/>
    </source>
</evidence>
<organism evidence="3">
    <name type="scientific">Candidatus Kentrum sp. MB</name>
    <dbReference type="NCBI Taxonomy" id="2138164"/>
    <lineage>
        <taxon>Bacteria</taxon>
        <taxon>Pseudomonadati</taxon>
        <taxon>Pseudomonadota</taxon>
        <taxon>Gammaproteobacteria</taxon>
        <taxon>Candidatus Kentrum</taxon>
    </lineage>
</organism>
<accession>A0A451BBQ8</accession>
<sequence>MFNRIVITALIFTALYIYLFETAPTPLPEADITGKTLPIELAFDILNKENELVRALYTSELVGASKKKKTKIMLDERRHDYDLEITSSSKQPLKQPLRFARALHTKEITSAGKEKRIKFDERWDEGIDAAPLPAQFLRLTSNSLEKSDVRLGLYLGSDHPVNKSNLFTGQQLERFQQVKETGIPVQFYAQDTGLYIGMYADIAVSKACIVCHNEHAGSSKHDWRMGDVMGATSWTYPYKEVSIEQLLEMVVVLRQSVREAYAQVIEKVNTFETPPVIGDKWPRQGYYLPTVDQFMSRVASRNAEYTTAALITVANDKGQQEK</sequence>
<evidence type="ECO:0000313" key="3">
    <source>
        <dbReference type="EMBL" id="VFK75699.1"/>
    </source>
</evidence>
<dbReference type="AlphaFoldDB" id="A0A451BBQ8"/>
<dbReference type="Pfam" id="PF11845">
    <property type="entry name" value="Tll0287-like"/>
    <property type="match status" value="1"/>
</dbReference>
<reference evidence="3" key="1">
    <citation type="submission" date="2019-02" db="EMBL/GenBank/DDBJ databases">
        <authorList>
            <person name="Gruber-Vodicka R. H."/>
            <person name="Seah K. B. B."/>
        </authorList>
    </citation>
    <scope>NUCLEOTIDE SEQUENCE</scope>
    <source>
        <strain evidence="3">BECK_BZ198</strain>
        <strain evidence="2">BECK_BZ199</strain>
    </source>
</reference>
<proteinExistence type="predicted"/>
<dbReference type="EMBL" id="CAADGH010000029">
    <property type="protein sequence ID" value="VFK75699.1"/>
    <property type="molecule type" value="Genomic_DNA"/>
</dbReference>
<protein>
    <recommendedName>
        <fullName evidence="1">Tll0287-like domain-containing protein</fullName>
    </recommendedName>
</protein>
<name>A0A451BBQ8_9GAMM</name>
<dbReference type="EMBL" id="CAADFQ010000039">
    <property type="protein sequence ID" value="VFK33026.1"/>
    <property type="molecule type" value="Genomic_DNA"/>
</dbReference>
<feature type="domain" description="Tll0287-like" evidence="1">
    <location>
        <begin position="159"/>
        <end position="237"/>
    </location>
</feature>
<dbReference type="InterPro" id="IPR021796">
    <property type="entry name" value="Tll0287-like_dom"/>
</dbReference>
<gene>
    <name evidence="3" type="ORF">BECKMB1821H_GA0114242_102917</name>
    <name evidence="2" type="ORF">BECKMB1821I_GA0114274_103917</name>
</gene>
<evidence type="ECO:0000259" key="1">
    <source>
        <dbReference type="Pfam" id="PF11845"/>
    </source>
</evidence>